<evidence type="ECO:0000313" key="1">
    <source>
        <dbReference type="EMBL" id="JAD44780.1"/>
    </source>
</evidence>
<name>A0A0A9A708_ARUDO</name>
<reference evidence="1" key="1">
    <citation type="submission" date="2014-09" db="EMBL/GenBank/DDBJ databases">
        <authorList>
            <person name="Magalhaes I.L.F."/>
            <person name="Oliveira U."/>
            <person name="Santos F.R."/>
            <person name="Vidigal T.H.D.A."/>
            <person name="Brescovit A.D."/>
            <person name="Santos A.J."/>
        </authorList>
    </citation>
    <scope>NUCLEOTIDE SEQUENCE</scope>
    <source>
        <tissue evidence="1">Shoot tissue taken approximately 20 cm above the soil surface</tissue>
    </source>
</reference>
<sequence>MLCLSCRTYRHYYYLCTIKLYKKT</sequence>
<accession>A0A0A9A708</accession>
<dbReference type="EMBL" id="GBRH01253115">
    <property type="protein sequence ID" value="JAD44780.1"/>
    <property type="molecule type" value="Transcribed_RNA"/>
</dbReference>
<dbReference type="AlphaFoldDB" id="A0A0A9A708"/>
<reference evidence="1" key="2">
    <citation type="journal article" date="2015" name="Data Brief">
        <title>Shoot transcriptome of the giant reed, Arundo donax.</title>
        <authorList>
            <person name="Barrero R.A."/>
            <person name="Guerrero F.D."/>
            <person name="Moolhuijzen P."/>
            <person name="Goolsby J.A."/>
            <person name="Tidwell J."/>
            <person name="Bellgard S.E."/>
            <person name="Bellgard M.I."/>
        </authorList>
    </citation>
    <scope>NUCLEOTIDE SEQUENCE</scope>
    <source>
        <tissue evidence="1">Shoot tissue taken approximately 20 cm above the soil surface</tissue>
    </source>
</reference>
<protein>
    <submittedName>
        <fullName evidence="1">Uncharacterized protein</fullName>
    </submittedName>
</protein>
<proteinExistence type="predicted"/>
<organism evidence="1">
    <name type="scientific">Arundo donax</name>
    <name type="common">Giant reed</name>
    <name type="synonym">Donax arundinaceus</name>
    <dbReference type="NCBI Taxonomy" id="35708"/>
    <lineage>
        <taxon>Eukaryota</taxon>
        <taxon>Viridiplantae</taxon>
        <taxon>Streptophyta</taxon>
        <taxon>Embryophyta</taxon>
        <taxon>Tracheophyta</taxon>
        <taxon>Spermatophyta</taxon>
        <taxon>Magnoliopsida</taxon>
        <taxon>Liliopsida</taxon>
        <taxon>Poales</taxon>
        <taxon>Poaceae</taxon>
        <taxon>PACMAD clade</taxon>
        <taxon>Arundinoideae</taxon>
        <taxon>Arundineae</taxon>
        <taxon>Arundo</taxon>
    </lineage>
</organism>